<dbReference type="SUPFAM" id="SSF55136">
    <property type="entry name" value="Probable bacterial effector-binding domain"/>
    <property type="match status" value="1"/>
</dbReference>
<reference evidence="2 3" key="1">
    <citation type="submission" date="2021-01" db="EMBL/GenBank/DDBJ databases">
        <title>Complete genome sequence of Erwinia rhapontici MAFF 311153.</title>
        <authorList>
            <person name="Morohoshi T."/>
            <person name="Someya N."/>
        </authorList>
    </citation>
    <scope>NUCLEOTIDE SEQUENCE [LARGE SCALE GENOMIC DNA]</scope>
    <source>
        <strain evidence="2 3">MAFF 311153</strain>
    </source>
</reference>
<accession>A0ABN6DLL0</accession>
<feature type="domain" description="GyrI-like small molecule binding" evidence="1">
    <location>
        <begin position="1"/>
        <end position="62"/>
    </location>
</feature>
<evidence type="ECO:0000313" key="2">
    <source>
        <dbReference type="EMBL" id="BCQ35665.1"/>
    </source>
</evidence>
<name>A0ABN6DLL0_ERWRD</name>
<gene>
    <name evidence="2" type="ORF">ERHA53_30080</name>
</gene>
<dbReference type="InterPro" id="IPR029442">
    <property type="entry name" value="GyrI-like"/>
</dbReference>
<evidence type="ECO:0000259" key="1">
    <source>
        <dbReference type="Pfam" id="PF06445"/>
    </source>
</evidence>
<evidence type="ECO:0000313" key="3">
    <source>
        <dbReference type="Proteomes" id="UP000677515"/>
    </source>
</evidence>
<keyword evidence="3" id="KW-1185">Reference proteome</keyword>
<dbReference type="InterPro" id="IPR011256">
    <property type="entry name" value="Reg_factor_effector_dom_sf"/>
</dbReference>
<proteinExistence type="predicted"/>
<dbReference type="Gene3D" id="3.20.80.10">
    <property type="entry name" value="Regulatory factor, effector binding domain"/>
    <property type="match status" value="1"/>
</dbReference>
<protein>
    <recommendedName>
        <fullName evidence="1">GyrI-like small molecule binding domain-containing protein</fullName>
    </recommendedName>
</protein>
<dbReference type="EMBL" id="AP024329">
    <property type="protein sequence ID" value="BCQ35665.1"/>
    <property type="molecule type" value="Genomic_DNA"/>
</dbReference>
<dbReference type="Pfam" id="PF06445">
    <property type="entry name" value="GyrI-like"/>
    <property type="match status" value="1"/>
</dbReference>
<sequence>MQVEIKHLEAKNVAAFRLVGPWQDTAPQGFARLSEWVERHQLAGDWLAIYYDNPEIVPPNSCVLIPVSVCLMATFCRWAVKGLNCVLFPVAPMAWRKSPSTTAIFQPPGWPFTTSGCRTVAISVQKGPVLITI</sequence>
<organism evidence="2 3">
    <name type="scientific">Erwinia rhapontici</name>
    <name type="common">Pectobacterium rhapontici</name>
    <dbReference type="NCBI Taxonomy" id="55212"/>
    <lineage>
        <taxon>Bacteria</taxon>
        <taxon>Pseudomonadati</taxon>
        <taxon>Pseudomonadota</taxon>
        <taxon>Gammaproteobacteria</taxon>
        <taxon>Enterobacterales</taxon>
        <taxon>Erwiniaceae</taxon>
        <taxon>Erwinia</taxon>
    </lineage>
</organism>
<dbReference type="Proteomes" id="UP000677515">
    <property type="component" value="Chromosome"/>
</dbReference>